<dbReference type="InParanoid" id="A0A0C3JYI3"/>
<feature type="compositionally biased region" description="Pro residues" evidence="1">
    <location>
        <begin position="59"/>
        <end position="73"/>
    </location>
</feature>
<protein>
    <submittedName>
        <fullName evidence="2">Uncharacterized protein</fullName>
    </submittedName>
</protein>
<accession>A0A0C3JYI3</accession>
<reference evidence="2 3" key="1">
    <citation type="submission" date="2014-04" db="EMBL/GenBank/DDBJ databases">
        <authorList>
            <consortium name="DOE Joint Genome Institute"/>
            <person name="Kuo A."/>
            <person name="Kohler A."/>
            <person name="Costa M.D."/>
            <person name="Nagy L.G."/>
            <person name="Floudas D."/>
            <person name="Copeland A."/>
            <person name="Barry K.W."/>
            <person name="Cichocki N."/>
            <person name="Veneault-Fourrey C."/>
            <person name="LaButti K."/>
            <person name="Lindquist E.A."/>
            <person name="Lipzen A."/>
            <person name="Lundell T."/>
            <person name="Morin E."/>
            <person name="Murat C."/>
            <person name="Sun H."/>
            <person name="Tunlid A."/>
            <person name="Henrissat B."/>
            <person name="Grigoriev I.V."/>
            <person name="Hibbett D.S."/>
            <person name="Martin F."/>
            <person name="Nordberg H.P."/>
            <person name="Cantor M.N."/>
            <person name="Hua S.X."/>
        </authorList>
    </citation>
    <scope>NUCLEOTIDE SEQUENCE [LARGE SCALE GENOMIC DNA]</scope>
    <source>
        <strain evidence="2 3">Marx 270</strain>
    </source>
</reference>
<proteinExistence type="predicted"/>
<dbReference type="STRING" id="870435.A0A0C3JYI3"/>
<evidence type="ECO:0000313" key="3">
    <source>
        <dbReference type="Proteomes" id="UP000054217"/>
    </source>
</evidence>
<reference evidence="3" key="2">
    <citation type="submission" date="2015-01" db="EMBL/GenBank/DDBJ databases">
        <title>Evolutionary Origins and Diversification of the Mycorrhizal Mutualists.</title>
        <authorList>
            <consortium name="DOE Joint Genome Institute"/>
            <consortium name="Mycorrhizal Genomics Consortium"/>
            <person name="Kohler A."/>
            <person name="Kuo A."/>
            <person name="Nagy L.G."/>
            <person name="Floudas D."/>
            <person name="Copeland A."/>
            <person name="Barry K.W."/>
            <person name="Cichocki N."/>
            <person name="Veneault-Fourrey C."/>
            <person name="LaButti K."/>
            <person name="Lindquist E.A."/>
            <person name="Lipzen A."/>
            <person name="Lundell T."/>
            <person name="Morin E."/>
            <person name="Murat C."/>
            <person name="Riley R."/>
            <person name="Ohm R."/>
            <person name="Sun H."/>
            <person name="Tunlid A."/>
            <person name="Henrissat B."/>
            <person name="Grigoriev I.V."/>
            <person name="Hibbett D.S."/>
            <person name="Martin F."/>
        </authorList>
    </citation>
    <scope>NUCLEOTIDE SEQUENCE [LARGE SCALE GENOMIC DNA]</scope>
    <source>
        <strain evidence="3">Marx 270</strain>
    </source>
</reference>
<dbReference type="OrthoDB" id="3270670at2759"/>
<organism evidence="2 3">
    <name type="scientific">Pisolithus tinctorius Marx 270</name>
    <dbReference type="NCBI Taxonomy" id="870435"/>
    <lineage>
        <taxon>Eukaryota</taxon>
        <taxon>Fungi</taxon>
        <taxon>Dikarya</taxon>
        <taxon>Basidiomycota</taxon>
        <taxon>Agaricomycotina</taxon>
        <taxon>Agaricomycetes</taxon>
        <taxon>Agaricomycetidae</taxon>
        <taxon>Boletales</taxon>
        <taxon>Sclerodermatineae</taxon>
        <taxon>Pisolithaceae</taxon>
        <taxon>Pisolithus</taxon>
    </lineage>
</organism>
<dbReference type="HOGENOM" id="CLU_863609_0_0_1"/>
<feature type="region of interest" description="Disordered" evidence="1">
    <location>
        <begin position="181"/>
        <end position="217"/>
    </location>
</feature>
<dbReference type="AlphaFoldDB" id="A0A0C3JYI3"/>
<dbReference type="Proteomes" id="UP000054217">
    <property type="component" value="Unassembled WGS sequence"/>
</dbReference>
<gene>
    <name evidence="2" type="ORF">M404DRAFT_992463</name>
</gene>
<keyword evidence="3" id="KW-1185">Reference proteome</keyword>
<evidence type="ECO:0000256" key="1">
    <source>
        <dbReference type="SAM" id="MobiDB-lite"/>
    </source>
</evidence>
<dbReference type="EMBL" id="KN831945">
    <property type="protein sequence ID" value="KIO14203.1"/>
    <property type="molecule type" value="Genomic_DNA"/>
</dbReference>
<evidence type="ECO:0000313" key="2">
    <source>
        <dbReference type="EMBL" id="KIO14203.1"/>
    </source>
</evidence>
<name>A0A0C3JYI3_PISTI</name>
<feature type="compositionally biased region" description="Low complexity" evidence="1">
    <location>
        <begin position="260"/>
        <end position="269"/>
    </location>
</feature>
<feature type="region of interest" description="Disordered" evidence="1">
    <location>
        <begin position="52"/>
        <end position="92"/>
    </location>
</feature>
<feature type="compositionally biased region" description="Polar residues" evidence="1">
    <location>
        <begin position="234"/>
        <end position="247"/>
    </location>
</feature>
<sequence>MDHSPDYHPSPHHTLVSHPPPFSRNHAHPSRSINHSLGSQWVSAGLYTLDHPDASNSELPPPSTTPNASPSPRPLSSATSPSISKPDHFKSDEETVSSDCFVMEFSGSGSASASSALAPPTEVPLRATQASKAMRKMMGVFRLNPFSMHDSSCQSATTWTGEEAGPLEEEPQMFEFQLHIPGCEDSPTESDTLAPPSLHNMPENDVDNSAASTGWAEGNDASLSHYSSNTLSQPSWFGSDSPQSHTLPSLRPYSPHHIPHSPSLSSSSSRRTPLDMAVSEYPSAYGLSASVNCASSVDNLPSISSMARRWSNPTNIQAPFML</sequence>
<feature type="region of interest" description="Disordered" evidence="1">
    <location>
        <begin position="1"/>
        <end position="34"/>
    </location>
</feature>
<feature type="region of interest" description="Disordered" evidence="1">
    <location>
        <begin position="234"/>
        <end position="272"/>
    </location>
</feature>